<feature type="compositionally biased region" description="Basic and acidic residues" evidence="1">
    <location>
        <begin position="123"/>
        <end position="137"/>
    </location>
</feature>
<evidence type="ECO:0000313" key="3">
    <source>
        <dbReference type="Proteomes" id="UP000299102"/>
    </source>
</evidence>
<evidence type="ECO:0000313" key="2">
    <source>
        <dbReference type="EMBL" id="GBP02240.1"/>
    </source>
</evidence>
<organism evidence="2 3">
    <name type="scientific">Eumeta variegata</name>
    <name type="common">Bagworm moth</name>
    <name type="synonym">Eumeta japonica</name>
    <dbReference type="NCBI Taxonomy" id="151549"/>
    <lineage>
        <taxon>Eukaryota</taxon>
        <taxon>Metazoa</taxon>
        <taxon>Ecdysozoa</taxon>
        <taxon>Arthropoda</taxon>
        <taxon>Hexapoda</taxon>
        <taxon>Insecta</taxon>
        <taxon>Pterygota</taxon>
        <taxon>Neoptera</taxon>
        <taxon>Endopterygota</taxon>
        <taxon>Lepidoptera</taxon>
        <taxon>Glossata</taxon>
        <taxon>Ditrysia</taxon>
        <taxon>Tineoidea</taxon>
        <taxon>Psychidae</taxon>
        <taxon>Oiketicinae</taxon>
        <taxon>Eumeta</taxon>
    </lineage>
</organism>
<sequence>MQLTQWCYTPQLISTYNQNEIHLHLHGADKIEQYLGGENGLTISSLAGNRSSIEIGIGTSDHHEEHMQSANNSAVLSNDPHNHVVATDPASLEADQRQTQAHLAADQSADVNVVTGVTTDVTSEQHTHATREGEEVWRPYVPSSWPQ</sequence>
<dbReference type="Proteomes" id="UP000299102">
    <property type="component" value="Unassembled WGS sequence"/>
</dbReference>
<dbReference type="STRING" id="151549.A0A4C1SM61"/>
<feature type="region of interest" description="Disordered" evidence="1">
    <location>
        <begin position="62"/>
        <end position="85"/>
    </location>
</feature>
<dbReference type="OrthoDB" id="10029800at2759"/>
<dbReference type="AlphaFoldDB" id="A0A4C1SM61"/>
<reference evidence="2 3" key="1">
    <citation type="journal article" date="2019" name="Commun. Biol.">
        <title>The bagworm genome reveals a unique fibroin gene that provides high tensile strength.</title>
        <authorList>
            <person name="Kono N."/>
            <person name="Nakamura H."/>
            <person name="Ohtoshi R."/>
            <person name="Tomita M."/>
            <person name="Numata K."/>
            <person name="Arakawa K."/>
        </authorList>
    </citation>
    <scope>NUCLEOTIDE SEQUENCE [LARGE SCALE GENOMIC DNA]</scope>
</reference>
<protein>
    <submittedName>
        <fullName evidence="2">Protein lozenge</fullName>
    </submittedName>
</protein>
<name>A0A4C1SM61_EUMVA</name>
<feature type="region of interest" description="Disordered" evidence="1">
    <location>
        <begin position="122"/>
        <end position="147"/>
    </location>
</feature>
<dbReference type="EMBL" id="BGZK01010379">
    <property type="protein sequence ID" value="GBP02240.1"/>
    <property type="molecule type" value="Genomic_DNA"/>
</dbReference>
<evidence type="ECO:0000256" key="1">
    <source>
        <dbReference type="SAM" id="MobiDB-lite"/>
    </source>
</evidence>
<gene>
    <name evidence="2" type="primary">lz</name>
    <name evidence="2" type="ORF">EVAR_101331_1</name>
</gene>
<keyword evidence="3" id="KW-1185">Reference proteome</keyword>
<proteinExistence type="predicted"/>
<comment type="caution">
    <text evidence="2">The sequence shown here is derived from an EMBL/GenBank/DDBJ whole genome shotgun (WGS) entry which is preliminary data.</text>
</comment>
<accession>A0A4C1SM61</accession>